<organism evidence="2 3">
    <name type="scientific">Rarobacter incanus</name>
    <dbReference type="NCBI Taxonomy" id="153494"/>
    <lineage>
        <taxon>Bacteria</taxon>
        <taxon>Bacillati</taxon>
        <taxon>Actinomycetota</taxon>
        <taxon>Actinomycetes</taxon>
        <taxon>Micrococcales</taxon>
        <taxon>Rarobacteraceae</taxon>
        <taxon>Rarobacter</taxon>
    </lineage>
</organism>
<dbReference type="InterPro" id="IPR030489">
    <property type="entry name" value="TR_Rrf2-type_CS"/>
</dbReference>
<dbReference type="InterPro" id="IPR036388">
    <property type="entry name" value="WH-like_DNA-bd_sf"/>
</dbReference>
<dbReference type="GO" id="GO:0003677">
    <property type="term" value="F:DNA binding"/>
    <property type="evidence" value="ECO:0007669"/>
    <property type="project" value="UniProtKB-KW"/>
</dbReference>
<dbReference type="PROSITE" id="PS01332">
    <property type="entry name" value="HTH_RRF2_1"/>
    <property type="match status" value="1"/>
</dbReference>
<dbReference type="Gene3D" id="1.10.10.10">
    <property type="entry name" value="Winged helix-like DNA-binding domain superfamily/Winged helix DNA-binding domain"/>
    <property type="match status" value="1"/>
</dbReference>
<dbReference type="EMBL" id="VFNV01000001">
    <property type="protein sequence ID" value="TQK76091.1"/>
    <property type="molecule type" value="Genomic_DNA"/>
</dbReference>
<dbReference type="Pfam" id="PF02082">
    <property type="entry name" value="Rrf2"/>
    <property type="match status" value="1"/>
</dbReference>
<dbReference type="PROSITE" id="PS51197">
    <property type="entry name" value="HTH_RRF2_2"/>
    <property type="match status" value="1"/>
</dbReference>
<name>A0A542SN88_9MICO</name>
<dbReference type="AlphaFoldDB" id="A0A542SN88"/>
<dbReference type="Proteomes" id="UP000316181">
    <property type="component" value="Unassembled WGS sequence"/>
</dbReference>
<reference evidence="2 3" key="1">
    <citation type="submission" date="2019-06" db="EMBL/GenBank/DDBJ databases">
        <title>Sequencing the genomes of 1000 actinobacteria strains.</title>
        <authorList>
            <person name="Klenk H.-P."/>
        </authorList>
    </citation>
    <scope>NUCLEOTIDE SEQUENCE [LARGE SCALE GENOMIC DNA]</scope>
    <source>
        <strain evidence="2 3">DSM 10596</strain>
    </source>
</reference>
<sequence>MQITARVDYAVRALVELATRGGDSVTGPQIAEAQDIPAKFLESIMRDLKRDGLVVSQRGRFGGYAFGVPADRISIADVVRAVDGPLAAVRGLPREDVAYQGAATALTTVWVAVRAAMRAVLEQTTIADVAAGEIPPAVTAMLTDDAWKRRR</sequence>
<evidence type="ECO:0000256" key="1">
    <source>
        <dbReference type="ARBA" id="ARBA00023125"/>
    </source>
</evidence>
<dbReference type="InterPro" id="IPR036390">
    <property type="entry name" value="WH_DNA-bd_sf"/>
</dbReference>
<accession>A0A542SN88</accession>
<evidence type="ECO:0000313" key="2">
    <source>
        <dbReference type="EMBL" id="TQK76091.1"/>
    </source>
</evidence>
<gene>
    <name evidence="2" type="ORF">FB389_0749</name>
</gene>
<dbReference type="NCBIfam" id="TIGR00738">
    <property type="entry name" value="rrf2_super"/>
    <property type="match status" value="1"/>
</dbReference>
<keyword evidence="1" id="KW-0238">DNA-binding</keyword>
<dbReference type="RefSeq" id="WP_142111420.1">
    <property type="nucleotide sequence ID" value="NZ_BAAATB010000002.1"/>
</dbReference>
<dbReference type="GO" id="GO:0005829">
    <property type="term" value="C:cytosol"/>
    <property type="evidence" value="ECO:0007669"/>
    <property type="project" value="TreeGrafter"/>
</dbReference>
<protein>
    <submittedName>
        <fullName evidence="2">BadM/Rrf2 family transcriptional regulator</fullName>
    </submittedName>
</protein>
<dbReference type="OrthoDB" id="9808360at2"/>
<dbReference type="SUPFAM" id="SSF46785">
    <property type="entry name" value="Winged helix' DNA-binding domain"/>
    <property type="match status" value="1"/>
</dbReference>
<dbReference type="GO" id="GO:0003700">
    <property type="term" value="F:DNA-binding transcription factor activity"/>
    <property type="evidence" value="ECO:0007669"/>
    <property type="project" value="TreeGrafter"/>
</dbReference>
<evidence type="ECO:0000313" key="3">
    <source>
        <dbReference type="Proteomes" id="UP000316181"/>
    </source>
</evidence>
<dbReference type="PANTHER" id="PTHR33221:SF5">
    <property type="entry name" value="HTH-TYPE TRANSCRIPTIONAL REGULATOR ISCR"/>
    <property type="match status" value="1"/>
</dbReference>
<dbReference type="PANTHER" id="PTHR33221">
    <property type="entry name" value="WINGED HELIX-TURN-HELIX TRANSCRIPTIONAL REGULATOR, RRF2 FAMILY"/>
    <property type="match status" value="1"/>
</dbReference>
<proteinExistence type="predicted"/>
<comment type="caution">
    <text evidence="2">The sequence shown here is derived from an EMBL/GenBank/DDBJ whole genome shotgun (WGS) entry which is preliminary data.</text>
</comment>
<dbReference type="InterPro" id="IPR000944">
    <property type="entry name" value="Tscrpt_reg_Rrf2"/>
</dbReference>
<keyword evidence="3" id="KW-1185">Reference proteome</keyword>